<evidence type="ECO:0008006" key="2">
    <source>
        <dbReference type="Google" id="ProtNLM"/>
    </source>
</evidence>
<sequence>VKITILGGGNAGCLTALHYGHHTRKISNIEIELIYDKNIPPEIVGQGTLIECPTLLWEALQIDWCNNPIQATPKTGILYENWGKKQEKIFHPFPFHTTALHYSPEKLQDTILKSNLFAVKE</sequence>
<dbReference type="InterPro" id="IPR006905">
    <property type="entry name" value="Flavin_halogenase"/>
</dbReference>
<feature type="non-terminal residue" evidence="1">
    <location>
        <position position="1"/>
    </location>
</feature>
<dbReference type="EMBL" id="UINC01168071">
    <property type="protein sequence ID" value="SVD70907.1"/>
    <property type="molecule type" value="Genomic_DNA"/>
</dbReference>
<accession>A0A382XIB1</accession>
<gene>
    <name evidence="1" type="ORF">METZ01_LOCUS423761</name>
</gene>
<protein>
    <recommendedName>
        <fullName evidence="2">FAD dependent oxidoreductase domain-containing protein</fullName>
    </recommendedName>
</protein>
<feature type="non-terminal residue" evidence="1">
    <location>
        <position position="121"/>
    </location>
</feature>
<name>A0A382XIB1_9ZZZZ</name>
<proteinExistence type="predicted"/>
<evidence type="ECO:0000313" key="1">
    <source>
        <dbReference type="EMBL" id="SVD70907.1"/>
    </source>
</evidence>
<dbReference type="Gene3D" id="3.50.50.60">
    <property type="entry name" value="FAD/NAD(P)-binding domain"/>
    <property type="match status" value="1"/>
</dbReference>
<dbReference type="InterPro" id="IPR036188">
    <property type="entry name" value="FAD/NAD-bd_sf"/>
</dbReference>
<reference evidence="1" key="1">
    <citation type="submission" date="2018-05" db="EMBL/GenBank/DDBJ databases">
        <authorList>
            <person name="Lanie J.A."/>
            <person name="Ng W.-L."/>
            <person name="Kazmierczak K.M."/>
            <person name="Andrzejewski T.M."/>
            <person name="Davidsen T.M."/>
            <person name="Wayne K.J."/>
            <person name="Tettelin H."/>
            <person name="Glass J.I."/>
            <person name="Rusch D."/>
            <person name="Podicherti R."/>
            <person name="Tsui H.-C.T."/>
            <person name="Winkler M.E."/>
        </authorList>
    </citation>
    <scope>NUCLEOTIDE SEQUENCE</scope>
</reference>
<organism evidence="1">
    <name type="scientific">marine metagenome</name>
    <dbReference type="NCBI Taxonomy" id="408172"/>
    <lineage>
        <taxon>unclassified sequences</taxon>
        <taxon>metagenomes</taxon>
        <taxon>ecological metagenomes</taxon>
    </lineage>
</organism>
<dbReference type="Pfam" id="PF04820">
    <property type="entry name" value="Trp_halogenase"/>
    <property type="match status" value="1"/>
</dbReference>
<dbReference type="AlphaFoldDB" id="A0A382XIB1"/>
<dbReference type="GO" id="GO:0004497">
    <property type="term" value="F:monooxygenase activity"/>
    <property type="evidence" value="ECO:0007669"/>
    <property type="project" value="InterPro"/>
</dbReference>